<dbReference type="InterPro" id="IPR045864">
    <property type="entry name" value="aa-tRNA-synth_II/BPL/LPL"/>
</dbReference>
<dbReference type="InterPro" id="IPR006195">
    <property type="entry name" value="aa-tRNA-synth_II"/>
</dbReference>
<dbReference type="GO" id="GO:0008798">
    <property type="term" value="F:beta-aspartyl-peptidase activity"/>
    <property type="evidence" value="ECO:0007669"/>
    <property type="project" value="UniProtKB-EC"/>
</dbReference>
<evidence type="ECO:0000256" key="18">
    <source>
        <dbReference type="PIRSR" id="PIRSR600246-1"/>
    </source>
</evidence>
<keyword evidence="15" id="KW-0012">Acyltransferase</keyword>
<dbReference type="Gene3D" id="3.30.930.10">
    <property type="entry name" value="Bira Bifunctional Protein, Domain 2"/>
    <property type="match status" value="1"/>
</dbReference>
<comment type="similarity">
    <text evidence="4">Belongs to the Ntn-hydrolase family.</text>
</comment>
<dbReference type="InterPro" id="IPR004364">
    <property type="entry name" value="Aa-tRNA-synt_II"/>
</dbReference>
<dbReference type="GO" id="GO:0005737">
    <property type="term" value="C:cytoplasm"/>
    <property type="evidence" value="ECO:0007669"/>
    <property type="project" value="TreeGrafter"/>
</dbReference>
<evidence type="ECO:0000256" key="2">
    <source>
        <dbReference type="ARBA" id="ARBA00005005"/>
    </source>
</evidence>
<evidence type="ECO:0000256" key="6">
    <source>
        <dbReference type="ARBA" id="ARBA00022598"/>
    </source>
</evidence>
<dbReference type="InterPro" id="IPR023213">
    <property type="entry name" value="CAT-like_dom_sf"/>
</dbReference>
<dbReference type="GO" id="GO:0005524">
    <property type="term" value="F:ATP binding"/>
    <property type="evidence" value="ECO:0007669"/>
    <property type="project" value="InterPro"/>
</dbReference>
<dbReference type="InterPro" id="IPR000246">
    <property type="entry name" value="Peptidase_T2"/>
</dbReference>
<dbReference type="InterPro" id="IPR011146">
    <property type="entry name" value="HIT-like"/>
</dbReference>
<dbReference type="PANTHER" id="PTHR10188:SF42">
    <property type="entry name" value="SI:CH211-256M1.8"/>
    <property type="match status" value="1"/>
</dbReference>
<dbReference type="GO" id="GO:0006418">
    <property type="term" value="P:tRNA aminoacylation for protein translation"/>
    <property type="evidence" value="ECO:0007669"/>
    <property type="project" value="InterPro"/>
</dbReference>
<dbReference type="GO" id="GO:0033345">
    <property type="term" value="P:L-asparagine catabolic process via L-aspartate"/>
    <property type="evidence" value="ECO:0007669"/>
    <property type="project" value="TreeGrafter"/>
</dbReference>
<evidence type="ECO:0000256" key="14">
    <source>
        <dbReference type="ARBA" id="ARBA00023098"/>
    </source>
</evidence>
<evidence type="ECO:0000259" key="22">
    <source>
        <dbReference type="PROSITE" id="PS51084"/>
    </source>
</evidence>
<dbReference type="GO" id="GO:0004067">
    <property type="term" value="F:asparaginase activity"/>
    <property type="evidence" value="ECO:0007669"/>
    <property type="project" value="UniProtKB-EC"/>
</dbReference>
<dbReference type="GO" id="GO:0016406">
    <property type="term" value="F:carnitine O-acyltransferase activity"/>
    <property type="evidence" value="ECO:0007669"/>
    <property type="project" value="UniProtKB-ARBA"/>
</dbReference>
<keyword evidence="12" id="KW-0276">Fatty acid metabolism</keyword>
<keyword evidence="9" id="KW-0547">Nucleotide-binding</keyword>
<comment type="similarity">
    <text evidence="3">Belongs to the carnitine/choline acetyltransferase family.</text>
</comment>
<evidence type="ECO:0000256" key="13">
    <source>
        <dbReference type="ARBA" id="ARBA00022840"/>
    </source>
</evidence>
<evidence type="ECO:0000256" key="9">
    <source>
        <dbReference type="ARBA" id="ARBA00022741"/>
    </source>
</evidence>
<dbReference type="InterPro" id="IPR042572">
    <property type="entry name" value="Carn_acyl_trans_N"/>
</dbReference>
<dbReference type="SUPFAM" id="SSF54197">
    <property type="entry name" value="HIT-like"/>
    <property type="match status" value="1"/>
</dbReference>
<keyword evidence="6" id="KW-0436">Ligase</keyword>
<evidence type="ECO:0000256" key="3">
    <source>
        <dbReference type="ARBA" id="ARBA00005232"/>
    </source>
</evidence>
<evidence type="ECO:0000256" key="12">
    <source>
        <dbReference type="ARBA" id="ARBA00022832"/>
    </source>
</evidence>
<keyword evidence="8" id="KW-0808">Transferase</keyword>
<dbReference type="Gene3D" id="1.10.275.20">
    <property type="entry name" value="Choline/Carnitine o-acyltransferase"/>
    <property type="match status" value="1"/>
</dbReference>
<keyword evidence="13" id="KW-0067">ATP-binding</keyword>
<dbReference type="SUPFAM" id="SSF56235">
    <property type="entry name" value="N-terminal nucleophile aminohydrolases (Ntn hydrolases)"/>
    <property type="match status" value="1"/>
</dbReference>
<dbReference type="InterPro" id="IPR042231">
    <property type="entry name" value="Cho/carn_acyl_trans_2"/>
</dbReference>
<dbReference type="GO" id="GO:0006635">
    <property type="term" value="P:fatty acid beta-oxidation"/>
    <property type="evidence" value="ECO:0007669"/>
    <property type="project" value="UniProtKB-UniPathway"/>
</dbReference>
<keyword evidence="23" id="KW-1185">Reference proteome</keyword>
<reference evidence="24" key="1">
    <citation type="submission" date="2025-08" db="UniProtKB">
        <authorList>
            <consortium name="RefSeq"/>
        </authorList>
    </citation>
    <scope>IDENTIFICATION</scope>
    <source>
        <tissue evidence="24">Gonads</tissue>
    </source>
</reference>
<evidence type="ECO:0000313" key="23">
    <source>
        <dbReference type="Proteomes" id="UP000085678"/>
    </source>
</evidence>
<evidence type="ECO:0000256" key="16">
    <source>
        <dbReference type="ARBA" id="ARBA00048999"/>
    </source>
</evidence>
<feature type="active site" description="Proton acceptor" evidence="19">
    <location>
        <position position="293"/>
    </location>
</feature>
<dbReference type="UniPathway" id="UPA00659"/>
<keyword evidence="14" id="KW-0443">Lipid metabolism</keyword>
<dbReference type="PROSITE" id="PS51084">
    <property type="entry name" value="HIT_2"/>
    <property type="match status" value="1"/>
</dbReference>
<protein>
    <submittedName>
        <fullName evidence="24">Uncharacterized protein LOC106171029</fullName>
    </submittedName>
</protein>
<dbReference type="Gene3D" id="3.30.428.10">
    <property type="entry name" value="HIT-like"/>
    <property type="match status" value="1"/>
</dbReference>
<dbReference type="STRING" id="7574.A0A1S3J8N0"/>
<accession>A0A1S3J8N0</accession>
<dbReference type="GeneID" id="106171029"/>
<evidence type="ECO:0000256" key="7">
    <source>
        <dbReference type="ARBA" id="ARBA00022670"/>
    </source>
</evidence>
<evidence type="ECO:0000256" key="19">
    <source>
        <dbReference type="PIRSR" id="PIRSR600542-1"/>
    </source>
</evidence>
<dbReference type="Gene3D" id="3.30.559.10">
    <property type="entry name" value="Chloramphenicol acetyltransferase-like domain"/>
    <property type="match status" value="1"/>
</dbReference>
<dbReference type="GO" id="GO:0006508">
    <property type="term" value="P:proteolysis"/>
    <property type="evidence" value="ECO:0007669"/>
    <property type="project" value="UniProtKB-KW"/>
</dbReference>
<evidence type="ECO:0000256" key="20">
    <source>
        <dbReference type="PROSITE-ProRule" id="PRU00464"/>
    </source>
</evidence>
<evidence type="ECO:0000256" key="1">
    <source>
        <dbReference type="ARBA" id="ARBA00000306"/>
    </source>
</evidence>
<keyword evidence="10" id="KW-0378">Hydrolase</keyword>
<dbReference type="Proteomes" id="UP000085678">
    <property type="component" value="Unplaced"/>
</dbReference>
<dbReference type="Gene3D" id="3.60.20.30">
    <property type="entry name" value="(Glycosyl)asparaginase"/>
    <property type="match status" value="1"/>
</dbReference>
<dbReference type="InterPro" id="IPR000542">
    <property type="entry name" value="Carn_acyl_trans"/>
</dbReference>
<dbReference type="SUPFAM" id="SSF52777">
    <property type="entry name" value="CoA-dependent acyltransferases"/>
    <property type="match status" value="2"/>
</dbReference>
<evidence type="ECO:0000256" key="4">
    <source>
        <dbReference type="ARBA" id="ARBA00010872"/>
    </source>
</evidence>
<dbReference type="InterPro" id="IPR036265">
    <property type="entry name" value="HIT-like_sf"/>
</dbReference>
<dbReference type="PROSITE" id="PS00440">
    <property type="entry name" value="ACYLTRANSF_C_2"/>
    <property type="match status" value="1"/>
</dbReference>
<dbReference type="PROSITE" id="PS50862">
    <property type="entry name" value="AA_TRNA_LIGASE_II"/>
    <property type="match status" value="1"/>
</dbReference>
<dbReference type="InterPro" id="IPR039551">
    <property type="entry name" value="Cho/carn_acyl_trans"/>
</dbReference>
<dbReference type="InterPro" id="IPR029055">
    <property type="entry name" value="Ntn_hydrolases_N"/>
</dbReference>
<evidence type="ECO:0000256" key="15">
    <source>
        <dbReference type="ARBA" id="ARBA00023315"/>
    </source>
</evidence>
<evidence type="ECO:0000256" key="5">
    <source>
        <dbReference type="ARBA" id="ARBA00022448"/>
    </source>
</evidence>
<dbReference type="GO" id="GO:0004812">
    <property type="term" value="F:aminoacyl-tRNA ligase activity"/>
    <property type="evidence" value="ECO:0007669"/>
    <property type="project" value="InterPro"/>
</dbReference>
<evidence type="ECO:0000259" key="21">
    <source>
        <dbReference type="PROSITE" id="PS50862"/>
    </source>
</evidence>
<dbReference type="FunFam" id="3.60.20.30:FF:000001">
    <property type="entry name" value="Isoaspartyl peptidase/L-asparaginase"/>
    <property type="match status" value="1"/>
</dbReference>
<comment type="catalytic activity">
    <reaction evidence="1">
        <text>Cleavage of a beta-linked Asp residue from the N-terminus of a polypeptide.</text>
        <dbReference type="EC" id="3.4.19.5"/>
    </reaction>
</comment>
<dbReference type="OrthoDB" id="2262349at2759"/>
<dbReference type="RefSeq" id="XP_013406576.1">
    <property type="nucleotide sequence ID" value="XM_013551122.1"/>
</dbReference>
<dbReference type="CDD" id="cd04701">
    <property type="entry name" value="Asparaginase_2"/>
    <property type="match status" value="1"/>
</dbReference>
<feature type="domain" description="Aminoacyl-transfer RNA synthetases class-II family profile" evidence="21">
    <location>
        <begin position="1221"/>
        <end position="1539"/>
    </location>
</feature>
<dbReference type="PANTHER" id="PTHR10188">
    <property type="entry name" value="L-ASPARAGINASE"/>
    <property type="match status" value="1"/>
</dbReference>
<dbReference type="Pfam" id="PF00755">
    <property type="entry name" value="Carn_acyltransf"/>
    <property type="match status" value="1"/>
</dbReference>
<comment type="pathway">
    <text evidence="2">Lipid metabolism; fatty acid beta-oxidation.</text>
</comment>
<feature type="active site" description="Nucleophile" evidence="18">
    <location>
        <position position="753"/>
    </location>
</feature>
<evidence type="ECO:0000256" key="11">
    <source>
        <dbReference type="ARBA" id="ARBA00022813"/>
    </source>
</evidence>
<dbReference type="OMA" id="CIAYHAK"/>
<gene>
    <name evidence="24" type="primary">LOC106171029</name>
</gene>
<dbReference type="Pfam" id="PF00152">
    <property type="entry name" value="tRNA-synt_2"/>
    <property type="match status" value="1"/>
</dbReference>
<name>A0A1S3J8N0_LINAN</name>
<dbReference type="InParanoid" id="A0A1S3J8N0"/>
<evidence type="ECO:0000256" key="10">
    <source>
        <dbReference type="ARBA" id="ARBA00022801"/>
    </source>
</evidence>
<keyword evidence="11" id="KW-0068">Autocatalytic cleavage</keyword>
<comment type="catalytic activity">
    <reaction evidence="16">
        <text>4,8-dimethylnonanoyl-CoA + (R)-carnitine = O-4,8-dimethylnonanoyl-(R)-carnitine + CoA</text>
        <dbReference type="Rhea" id="RHEA:44860"/>
        <dbReference type="ChEBI" id="CHEBI:16347"/>
        <dbReference type="ChEBI" id="CHEBI:57287"/>
        <dbReference type="ChEBI" id="CHEBI:77061"/>
        <dbReference type="ChEBI" id="CHEBI:84654"/>
    </reaction>
</comment>
<evidence type="ECO:0000256" key="17">
    <source>
        <dbReference type="ARBA" id="ARBA00049366"/>
    </source>
</evidence>
<feature type="domain" description="HIT" evidence="22">
    <location>
        <begin position="1048"/>
        <end position="1152"/>
    </location>
</feature>
<keyword evidence="7" id="KW-0645">Protease</keyword>
<keyword evidence="5" id="KW-0813">Transport</keyword>
<dbReference type="SUPFAM" id="SSF55681">
    <property type="entry name" value="Class II aaRS and biotin synthetases"/>
    <property type="match status" value="1"/>
</dbReference>
<dbReference type="Gene3D" id="3.30.559.70">
    <property type="entry name" value="Choline/Carnitine o-acyltransferase, domain 2"/>
    <property type="match status" value="1"/>
</dbReference>
<comment type="caution">
    <text evidence="20">Lacks conserved residue(s) required for the propagation of feature annotation.</text>
</comment>
<proteinExistence type="inferred from homology"/>
<dbReference type="Pfam" id="PF01112">
    <property type="entry name" value="Asparaginase_2"/>
    <property type="match status" value="1"/>
</dbReference>
<dbReference type="KEGG" id="lak:106171029"/>
<comment type="catalytic activity">
    <reaction evidence="17">
        <text>L-asparagine + H2O = L-aspartate + NH4(+)</text>
        <dbReference type="Rhea" id="RHEA:21016"/>
        <dbReference type="ChEBI" id="CHEBI:15377"/>
        <dbReference type="ChEBI" id="CHEBI:28938"/>
        <dbReference type="ChEBI" id="CHEBI:29991"/>
        <dbReference type="ChEBI" id="CHEBI:58048"/>
        <dbReference type="EC" id="3.5.1.1"/>
    </reaction>
</comment>
<evidence type="ECO:0000313" key="24">
    <source>
        <dbReference type="RefSeq" id="XP_013406576.1"/>
    </source>
</evidence>
<evidence type="ECO:0000256" key="8">
    <source>
        <dbReference type="ARBA" id="ARBA00022679"/>
    </source>
</evidence>
<sequence length="1539" mass="170803">MTSLKYPVPTLESTLSELTRVMDQLLDKERFDDFQSRLHALQEDGTGEKIQLAFTEAVKDKDNWATEGFHESLLSLRCPIPNSTVITGLLEDDEKHSDQLRRAATLLHATACVKARPEHLTNCIGMERGERLETSQAHYMLSSSRVPGLEMDTLATFTNSRHVVVLHKGAAFKVDVIQPNGQPVSLEKIYQQLQAVTRHDDAPPSIAPFSALDRPTWAGIRGSLIQRGASEAIHIMESAILALSLEERNAPDTRSKILEATRLGNGTQHSRYYDKVINLVVYKDGKTGMLVEHTSVDATVPGALVYLLTHLPKNLSFDENLDPVMSSIPACPLDFHISTQDQKKIQTNIPTNGSDRIVSELDIPMLPDIMNLMREQRLINIWMNLSTQLALHLTKSTLKILMVEPTHVRRFIDGRSDPTMPVTDQSRSFIDSLIAKEPHCVLFPKFAAAVQMHKNLIRETKQGKAFGPHIAALRNILLTEANVDATLISYLKMLQIPEVYFTGNDGVKGLVTSVANVYAPNQLCIAYHAKPDKIAFQIAANGFYQCHISKFLETLRQSIDAVMQTVVPFSLAKQMGALESLQMSSKSEHPFSIVLHAGAGEDFKQDNKAKKLIEFAMQAALSVGSKMLAEGKPSLDAVQATVVSLENCFLFNAGKGAVLNASGEHELEACIMDGNTGKCGAAACLKSVKNPVEAARLVCDKTKHVLLIGEKAETLSKENGLATVPNKYFKTFMREQQFRQVASSKSKHNHPQTVGAVAVDVYGNLAVATSTGGVLNKMEGRVGDTGIPGAGCFADERVAVACSGDGEAFLRNAMAHDVAKLVDYKKLSIKEACKYSLENNLQNHKGGIVAVDKDGNIAVEFNSNVMFVASMEKNGAIASEVMMKGSGPNPMPRDHLKIKDGKECNIHLHEYPSTPGVILITSKSTKKGVDLFQMPLQDYEALMMEVHGIVPFLQKKLKVQRCAMVSAPSPMLPAHMKLVPLHGLGQVWEPVTSADEEYNDEYPGYVSSKNGPRLSNQELDRIKKSITSLSALQNVSNVFHGESSDNNLFARIVRNEEEHWRVWEDEDHVAFLTPFPNTPGFTVLAPRRHLSSDIFNLENEDYRKLVIAGYKVANLLKKSLGALHCAMIFEGCEIDYAHVKLIPVFATNSTARKTRNNSKAEYRKTYLGFVSSADGPEGDDSELKSLHSFLTTDSITAPKSWEDPETHSIAAIHSTWYQNVFQVQNTLFHATVDYFNQRCKYNYALTPLTTDCISSPMGLGSDSEPVQIDLFGQKIFLADSMQFTLEYFLRFQDGLQGTYYISPSFRGEDPDATHLNQFYHIECELLGKMDDAISVAEGYIYHLTKSMLKSHRQFILATAGTTEHAEQLVEIMKGGKSLPRVTVDQAIAMFPSDDCYEDVVPGKPEMGKKVTRRGERFLIDKYGGAIWLTEMDHLGVPFYQCYTDDTRKKALAADLLIGLGETLGLGERHATATEVEQALDHHAVPHSSYTWYTDMRTEKPMKTSGWGMGSERYLCWLLNHDDVRDLHVIPRFKGKKYLP</sequence>
<organism evidence="23 24">
    <name type="scientific">Lingula anatina</name>
    <name type="common">Brachiopod</name>
    <name type="synonym">Lingula unguis</name>
    <dbReference type="NCBI Taxonomy" id="7574"/>
    <lineage>
        <taxon>Eukaryota</taxon>
        <taxon>Metazoa</taxon>
        <taxon>Spiralia</taxon>
        <taxon>Lophotrochozoa</taxon>
        <taxon>Brachiopoda</taxon>
        <taxon>Linguliformea</taxon>
        <taxon>Lingulata</taxon>
        <taxon>Lingulida</taxon>
        <taxon>Linguloidea</taxon>
        <taxon>Lingulidae</taxon>
        <taxon>Lingula</taxon>
    </lineage>
</organism>